<evidence type="ECO:0000256" key="1">
    <source>
        <dbReference type="SAM" id="Phobius"/>
    </source>
</evidence>
<keyword evidence="1" id="KW-1133">Transmembrane helix</keyword>
<dbReference type="Proteomes" id="UP001324287">
    <property type="component" value="Chromosome"/>
</dbReference>
<gene>
    <name evidence="2" type="ORF">U6N30_15830</name>
</gene>
<accession>A0ABZ1BA93</accession>
<proteinExistence type="predicted"/>
<reference evidence="2 3" key="1">
    <citation type="submission" date="2023-12" db="EMBL/GenBank/DDBJ databases">
        <title>Blastococcus brunescens sp. nov., an actonobacterium isolated from sandstone collected in sahara desert.</title>
        <authorList>
            <person name="Gtari M."/>
            <person name="Ghodhbane F."/>
        </authorList>
    </citation>
    <scope>NUCLEOTIDE SEQUENCE [LARGE SCALE GENOMIC DNA]</scope>
    <source>
        <strain evidence="2 3">BMG 8361</strain>
    </source>
</reference>
<evidence type="ECO:0000313" key="2">
    <source>
        <dbReference type="EMBL" id="WRL66721.1"/>
    </source>
</evidence>
<keyword evidence="1" id="KW-0812">Transmembrane</keyword>
<keyword evidence="3" id="KW-1185">Reference proteome</keyword>
<dbReference type="EMBL" id="CP141261">
    <property type="protein sequence ID" value="WRL66721.1"/>
    <property type="molecule type" value="Genomic_DNA"/>
</dbReference>
<name>A0ABZ1BA93_9ACTN</name>
<feature type="transmembrane region" description="Helical" evidence="1">
    <location>
        <begin position="13"/>
        <end position="31"/>
    </location>
</feature>
<sequence length="41" mass="4539">MGLPLELTADGEFVVKNLVLITAALVLIGWYSDRAQHRRTA</sequence>
<keyword evidence="1" id="KW-0472">Membrane</keyword>
<evidence type="ECO:0000313" key="3">
    <source>
        <dbReference type="Proteomes" id="UP001324287"/>
    </source>
</evidence>
<dbReference type="RefSeq" id="WP_324278033.1">
    <property type="nucleotide sequence ID" value="NZ_CP141261.1"/>
</dbReference>
<organism evidence="2 3">
    <name type="scientific">Blastococcus brunescens</name>
    <dbReference type="NCBI Taxonomy" id="1564165"/>
    <lineage>
        <taxon>Bacteria</taxon>
        <taxon>Bacillati</taxon>
        <taxon>Actinomycetota</taxon>
        <taxon>Actinomycetes</taxon>
        <taxon>Geodermatophilales</taxon>
        <taxon>Geodermatophilaceae</taxon>
        <taxon>Blastococcus</taxon>
    </lineage>
</organism>
<protein>
    <submittedName>
        <fullName evidence="2">Uncharacterized protein</fullName>
    </submittedName>
</protein>